<protein>
    <submittedName>
        <fullName evidence="1">Plasmid recombination protein</fullName>
    </submittedName>
</protein>
<dbReference type="NCBIfam" id="NF041497">
    <property type="entry name" value="MobV"/>
    <property type="match status" value="1"/>
</dbReference>
<dbReference type="AlphaFoldDB" id="A0A7Y6NJ37"/>
<dbReference type="EMBL" id="JABWPM010000067">
    <property type="protein sequence ID" value="NUY99470.1"/>
    <property type="molecule type" value="Genomic_DNA"/>
</dbReference>
<comment type="caution">
    <text evidence="1">The sequence shown here is derived from an EMBL/GenBank/DDBJ whole genome shotgun (WGS) entry which is preliminary data.</text>
</comment>
<reference evidence="1 2" key="1">
    <citation type="submission" date="2020-05" db="EMBL/GenBank/DDBJ databases">
        <title>Whole Genome Sequences of Enterobacteriales Associated with the International Space Station.</title>
        <authorList>
            <person name="Bharadwaj A."/>
            <person name="Daudu R."/>
            <person name="Singh N."/>
            <person name="Wood J."/>
            <person name="Debieu M."/>
            <person name="Mason C."/>
            <person name="Wang C."/>
            <person name="Venkateswaran K."/>
        </authorList>
    </citation>
    <scope>NUCLEOTIDE SEQUENCE [LARGE SCALE GENOMIC DNA]</scope>
    <source>
        <strain evidence="1 2">IF5SW-B1</strain>
    </source>
</reference>
<dbReference type="Gene3D" id="3.30.930.30">
    <property type="match status" value="1"/>
</dbReference>
<feature type="non-terminal residue" evidence="1">
    <location>
        <position position="241"/>
    </location>
</feature>
<dbReference type="Pfam" id="PF01076">
    <property type="entry name" value="Mob_Pre"/>
    <property type="match status" value="1"/>
</dbReference>
<dbReference type="CDD" id="cd17242">
    <property type="entry name" value="MobM_relaxase"/>
    <property type="match status" value="1"/>
</dbReference>
<accession>A0A7Y6NJ37</accession>
<dbReference type="RefSeq" id="WP_176056743.1">
    <property type="nucleotide sequence ID" value="NZ_JABWPM010000067.1"/>
</dbReference>
<name>A0A7Y6NJ37_9GAMM</name>
<gene>
    <name evidence="1" type="ORF">HU668_23940</name>
</gene>
<evidence type="ECO:0000313" key="1">
    <source>
        <dbReference type="EMBL" id="NUY99470.1"/>
    </source>
</evidence>
<proteinExistence type="predicted"/>
<dbReference type="Proteomes" id="UP000566985">
    <property type="component" value="Unassembled WGS sequence"/>
</dbReference>
<evidence type="ECO:0000313" key="2">
    <source>
        <dbReference type="Proteomes" id="UP000566985"/>
    </source>
</evidence>
<dbReference type="InterPro" id="IPR001668">
    <property type="entry name" value="Mob_Pre"/>
</dbReference>
<dbReference type="GO" id="GO:0006310">
    <property type="term" value="P:DNA recombination"/>
    <property type="evidence" value="ECO:0007669"/>
    <property type="project" value="InterPro"/>
</dbReference>
<organism evidence="1 2">
    <name type="scientific">Pantoea brenneri</name>
    <dbReference type="NCBI Taxonomy" id="472694"/>
    <lineage>
        <taxon>Bacteria</taxon>
        <taxon>Pseudomonadati</taxon>
        <taxon>Pseudomonadota</taxon>
        <taxon>Gammaproteobacteria</taxon>
        <taxon>Enterobacterales</taxon>
        <taxon>Erwiniaceae</taxon>
        <taxon>Pantoea</taxon>
    </lineage>
</organism>
<sequence>MAKQFAIIRVEKHKKGSTTAVNNHNFRNGEVESNIKKDKTEDNILLFGTNNIKNDINSYIETSGIKPRNKDTVLFQEFVLTASPEFFFNNKDGSKKTKEQYEKNLKDWIKTQVDYLKKENYGICVNAVVHLDESTPHIHAVVLPIKDGKFNCKAFYRGKNSYSKLLDQYATYNKKHGLIRGEEQSLADHKTLKDFRNLAQKHMQDLEIKQRNIASRNSDLVKKETNFLGLEKKFTYDETKR</sequence>
<dbReference type="GO" id="GO:0003677">
    <property type="term" value="F:DNA binding"/>
    <property type="evidence" value="ECO:0007669"/>
    <property type="project" value="InterPro"/>
</dbReference>